<dbReference type="Gene3D" id="3.40.640.10">
    <property type="entry name" value="Type I PLP-dependent aspartate aminotransferase-like (Major domain)"/>
    <property type="match status" value="1"/>
</dbReference>
<evidence type="ECO:0000256" key="2">
    <source>
        <dbReference type="ARBA" id="ARBA00022576"/>
    </source>
</evidence>
<reference evidence="5" key="1">
    <citation type="submission" date="2020-05" db="EMBL/GenBank/DDBJ databases">
        <authorList>
            <person name="Chiriac C."/>
            <person name="Salcher M."/>
            <person name="Ghai R."/>
            <person name="Kavagutti S V."/>
        </authorList>
    </citation>
    <scope>NUCLEOTIDE SEQUENCE</scope>
</reference>
<evidence type="ECO:0000256" key="1">
    <source>
        <dbReference type="ARBA" id="ARBA00008954"/>
    </source>
</evidence>
<dbReference type="InterPro" id="IPR015422">
    <property type="entry name" value="PyrdxlP-dep_Trfase_small"/>
</dbReference>
<dbReference type="EMBL" id="CAFBLU010000010">
    <property type="protein sequence ID" value="CAB4871937.1"/>
    <property type="molecule type" value="Genomic_DNA"/>
</dbReference>
<dbReference type="Pfam" id="PF00202">
    <property type="entry name" value="Aminotran_3"/>
    <property type="match status" value="1"/>
</dbReference>
<keyword evidence="4" id="KW-0663">Pyridoxal phosphate</keyword>
<dbReference type="InterPro" id="IPR005814">
    <property type="entry name" value="Aminotrans_3"/>
</dbReference>
<dbReference type="GO" id="GO:0008483">
    <property type="term" value="F:transaminase activity"/>
    <property type="evidence" value="ECO:0007669"/>
    <property type="project" value="UniProtKB-KW"/>
</dbReference>
<keyword evidence="2" id="KW-0032">Aminotransferase</keyword>
<keyword evidence="3" id="KW-0808">Transferase</keyword>
<protein>
    <submittedName>
        <fullName evidence="5">Unannotated protein</fullName>
    </submittedName>
</protein>
<evidence type="ECO:0000256" key="4">
    <source>
        <dbReference type="ARBA" id="ARBA00022898"/>
    </source>
</evidence>
<dbReference type="FunFam" id="3.40.640.10:FF:000014">
    <property type="entry name" value="Adenosylmethionine-8-amino-7-oxononanoate aminotransferase, probable"/>
    <property type="match status" value="1"/>
</dbReference>
<evidence type="ECO:0000256" key="3">
    <source>
        <dbReference type="ARBA" id="ARBA00022679"/>
    </source>
</evidence>
<name>A0A6J7DMW6_9ZZZZ</name>
<organism evidence="5">
    <name type="scientific">freshwater metagenome</name>
    <dbReference type="NCBI Taxonomy" id="449393"/>
    <lineage>
        <taxon>unclassified sequences</taxon>
        <taxon>metagenomes</taxon>
        <taxon>ecological metagenomes</taxon>
    </lineage>
</organism>
<dbReference type="InterPro" id="IPR015421">
    <property type="entry name" value="PyrdxlP-dep_Trfase_major"/>
</dbReference>
<dbReference type="PANTHER" id="PTHR43094:SF1">
    <property type="entry name" value="AMINOTRANSFERASE CLASS-III"/>
    <property type="match status" value="1"/>
</dbReference>
<evidence type="ECO:0000313" key="5">
    <source>
        <dbReference type="EMBL" id="CAB4871937.1"/>
    </source>
</evidence>
<dbReference type="GO" id="GO:0030170">
    <property type="term" value="F:pyridoxal phosphate binding"/>
    <property type="evidence" value="ECO:0007669"/>
    <property type="project" value="InterPro"/>
</dbReference>
<dbReference type="SUPFAM" id="SSF53383">
    <property type="entry name" value="PLP-dependent transferases"/>
    <property type="match status" value="1"/>
</dbReference>
<dbReference type="CDD" id="cd00610">
    <property type="entry name" value="OAT_like"/>
    <property type="match status" value="1"/>
</dbReference>
<dbReference type="Gene3D" id="3.90.1150.10">
    <property type="entry name" value="Aspartate Aminotransferase, domain 1"/>
    <property type="match status" value="1"/>
</dbReference>
<accession>A0A6J7DMW6</accession>
<comment type="similarity">
    <text evidence="1">Belongs to the class-III pyridoxal-phosphate-dependent aminotransferase family.</text>
</comment>
<gene>
    <name evidence="5" type="ORF">UFOPK3444_00779</name>
</gene>
<dbReference type="InterPro" id="IPR015424">
    <property type="entry name" value="PyrdxlP-dep_Trfase"/>
</dbReference>
<dbReference type="PANTHER" id="PTHR43094">
    <property type="entry name" value="AMINOTRANSFERASE"/>
    <property type="match status" value="1"/>
</dbReference>
<dbReference type="AlphaFoldDB" id="A0A6J7DMW6"/>
<proteinExistence type="inferred from homology"/>
<dbReference type="NCBIfam" id="NF005102">
    <property type="entry name" value="PRK06541.1"/>
    <property type="match status" value="1"/>
</dbReference>
<sequence length="462" mass="50634">MATTQPAVRTGEELQELAKRHLWLHFARMGSYKDADMPIIVRGEGCHVWDEKGNKYFDGLSALFCVNIGHGRADVAQAGADQAKELGFFTNWTYAHPPSIELAARIASLAPGDLNRVFFTSGGSEAVESALKLSRQYHKLTGNPNKTKVIAREIAYHGTTLGALSATGIPNLREPFEPLTPGGCHVPNTNLYRLPEHMDPMDLAEAVAHRIEFEGPDTVGAVIMEPVQNAGGCFTPPEGYFQRIREICDHYNVLMISDEVICSWGRLGEYFGAEKYNYQPDMITTAKGITSAYAPMGAVIASDRIAEPFLEGNASFLHGLTFGGHPMAAAIALANLDVFEDENILDNVRKNEPVLRAALEGLMDIPIVGDVRGAGYFMAVELVRDQKTKETFNDEECEDLLRGFLSPELYRRGLICRADDRGDPVIQLSPPLIAGPDEFAEIVGILRPLLEEASARMKLIGS</sequence>